<feature type="compositionally biased region" description="Low complexity" evidence="1">
    <location>
        <begin position="72"/>
        <end position="86"/>
    </location>
</feature>
<gene>
    <name evidence="2" type="ORF">LTRI10_LOCUS31448</name>
</gene>
<keyword evidence="3" id="KW-1185">Reference proteome</keyword>
<dbReference type="EMBL" id="OZ034818">
    <property type="protein sequence ID" value="CAL1390684.1"/>
    <property type="molecule type" value="Genomic_DNA"/>
</dbReference>
<name>A0AAV2EY46_9ROSI</name>
<feature type="compositionally biased region" description="Basic residues" evidence="1">
    <location>
        <begin position="1"/>
        <end position="15"/>
    </location>
</feature>
<sequence>MMIQKIHRGRGRPRKNPLPAALGINVTISKKPRSSKFDAISAAPKINPPPPPQWRNKRPRSLAVSLDGGRTAPPSSSASLPGSARPPGDRVDYDDDDVLGSQCLADFDIPGPIPDLIDLMSDMRIFQDFFKDMEDLEFG</sequence>
<evidence type="ECO:0000313" key="2">
    <source>
        <dbReference type="EMBL" id="CAL1390684.1"/>
    </source>
</evidence>
<reference evidence="2 3" key="1">
    <citation type="submission" date="2024-04" db="EMBL/GenBank/DDBJ databases">
        <authorList>
            <person name="Fracassetti M."/>
        </authorList>
    </citation>
    <scope>NUCLEOTIDE SEQUENCE [LARGE SCALE GENOMIC DNA]</scope>
</reference>
<accession>A0AAV2EY46</accession>
<proteinExistence type="predicted"/>
<dbReference type="AlphaFoldDB" id="A0AAV2EY46"/>
<dbReference type="Proteomes" id="UP001497516">
    <property type="component" value="Chromosome 5"/>
</dbReference>
<organism evidence="2 3">
    <name type="scientific">Linum trigynum</name>
    <dbReference type="NCBI Taxonomy" id="586398"/>
    <lineage>
        <taxon>Eukaryota</taxon>
        <taxon>Viridiplantae</taxon>
        <taxon>Streptophyta</taxon>
        <taxon>Embryophyta</taxon>
        <taxon>Tracheophyta</taxon>
        <taxon>Spermatophyta</taxon>
        <taxon>Magnoliopsida</taxon>
        <taxon>eudicotyledons</taxon>
        <taxon>Gunneridae</taxon>
        <taxon>Pentapetalae</taxon>
        <taxon>rosids</taxon>
        <taxon>fabids</taxon>
        <taxon>Malpighiales</taxon>
        <taxon>Linaceae</taxon>
        <taxon>Linum</taxon>
    </lineage>
</organism>
<feature type="region of interest" description="Disordered" evidence="1">
    <location>
        <begin position="1"/>
        <end position="97"/>
    </location>
</feature>
<protein>
    <submittedName>
        <fullName evidence="2">Uncharacterized protein</fullName>
    </submittedName>
</protein>
<evidence type="ECO:0000313" key="3">
    <source>
        <dbReference type="Proteomes" id="UP001497516"/>
    </source>
</evidence>
<evidence type="ECO:0000256" key="1">
    <source>
        <dbReference type="SAM" id="MobiDB-lite"/>
    </source>
</evidence>